<dbReference type="Bgee" id="ENSNBRG00000022048">
    <property type="expression patterns" value="Expressed in brain"/>
</dbReference>
<dbReference type="Pfam" id="PF10613">
    <property type="entry name" value="Lig_chan-Glu_bd"/>
    <property type="match status" value="1"/>
</dbReference>
<feature type="transmembrane region" description="Helical" evidence="22">
    <location>
        <begin position="486"/>
        <end position="505"/>
    </location>
</feature>
<evidence type="ECO:0000256" key="4">
    <source>
        <dbReference type="ARBA" id="ARBA00022989"/>
    </source>
</evidence>
<feature type="binding site" evidence="19">
    <location>
        <position position="441"/>
    </location>
    <ligand>
        <name>L-glutamate</name>
        <dbReference type="ChEBI" id="CHEBI:29985"/>
    </ligand>
</feature>
<name>A0A3Q4N7L4_NEOBR</name>
<feature type="binding site" evidence="19">
    <location>
        <position position="613"/>
    </location>
    <ligand>
        <name>L-glutamate</name>
        <dbReference type="ChEBI" id="CHEBI:29985"/>
    </ligand>
</feature>
<evidence type="ECO:0000256" key="14">
    <source>
        <dbReference type="ARBA" id="ARBA00036239"/>
    </source>
</evidence>
<keyword evidence="8 22" id="KW-0675">Receptor</keyword>
<keyword evidence="5 22" id="KW-0770">Synapse</keyword>
<dbReference type="SMART" id="SM00918">
    <property type="entry name" value="Lig_chan-Glu_bd"/>
    <property type="match status" value="1"/>
</dbReference>
<evidence type="ECO:0000256" key="1">
    <source>
        <dbReference type="ARBA" id="ARBA00022448"/>
    </source>
</evidence>
<keyword evidence="21" id="KW-1015">Disulfide bond</keyword>
<evidence type="ECO:0000256" key="19">
    <source>
        <dbReference type="PIRSR" id="PIRSR601508-1"/>
    </source>
</evidence>
<keyword evidence="7 22" id="KW-0472">Membrane</keyword>
<dbReference type="Gene3D" id="3.40.190.10">
    <property type="entry name" value="Periplasmic binding protein-like II"/>
    <property type="match status" value="1"/>
</dbReference>
<dbReference type="FunFam" id="3.40.50.2300:FF:000007">
    <property type="entry name" value="Putative glutamate receptor ionotropic kainate 1"/>
    <property type="match status" value="1"/>
</dbReference>
<evidence type="ECO:0000256" key="9">
    <source>
        <dbReference type="ARBA" id="ARBA00023180"/>
    </source>
</evidence>
<dbReference type="InterPro" id="IPR001828">
    <property type="entry name" value="ANF_lig-bd_rcpt"/>
</dbReference>
<reference evidence="25" key="1">
    <citation type="submission" date="2025-08" db="UniProtKB">
        <authorList>
            <consortium name="Ensembl"/>
        </authorList>
    </citation>
    <scope>IDENTIFICATION</scope>
</reference>
<evidence type="ECO:0000256" key="21">
    <source>
        <dbReference type="PIRSR" id="PIRSR601508-3"/>
    </source>
</evidence>
<evidence type="ECO:0000256" key="8">
    <source>
        <dbReference type="ARBA" id="ARBA00023170"/>
    </source>
</evidence>
<keyword evidence="12 22" id="KW-0407">Ion channel</keyword>
<keyword evidence="10 22" id="KW-0628">Postsynaptic cell membrane</keyword>
<evidence type="ECO:0000256" key="22">
    <source>
        <dbReference type="RuleBase" id="RU367118"/>
    </source>
</evidence>
<evidence type="ECO:0000256" key="15">
    <source>
        <dbReference type="ARBA" id="ARBA00038119"/>
    </source>
</evidence>
<feature type="domain" description="Ionotropic glutamate receptor L-glutamate and glycine-binding" evidence="24">
    <location>
        <begin position="365"/>
        <end position="430"/>
    </location>
</feature>
<comment type="subcellular location">
    <subcellularLocation>
        <location evidence="13 22">Postsynaptic cell membrane</location>
        <topology evidence="13 22">Multi-pass membrane protein</topology>
    </subcellularLocation>
</comment>
<evidence type="ECO:0000256" key="3">
    <source>
        <dbReference type="ARBA" id="ARBA00022692"/>
    </source>
</evidence>
<dbReference type="Pfam" id="PF01094">
    <property type="entry name" value="ANF_receptor"/>
    <property type="match status" value="2"/>
</dbReference>
<evidence type="ECO:0000256" key="10">
    <source>
        <dbReference type="ARBA" id="ARBA00023257"/>
    </source>
</evidence>
<keyword evidence="1 22" id="KW-0813">Transport</keyword>
<dbReference type="FunFam" id="3.40.190.10:FF:000240">
    <property type="entry name" value="Glutamate receptor ionotropic, kainate 2"/>
    <property type="match status" value="1"/>
</dbReference>
<evidence type="ECO:0000256" key="6">
    <source>
        <dbReference type="ARBA" id="ARBA00023065"/>
    </source>
</evidence>
<keyword evidence="9" id="KW-0325">Glycoprotein</keyword>
<evidence type="ECO:0000256" key="18">
    <source>
        <dbReference type="ARBA" id="ARBA00065522"/>
    </source>
</evidence>
<feature type="transmembrane region" description="Helical" evidence="22">
    <location>
        <begin position="562"/>
        <end position="584"/>
    </location>
</feature>
<accession>A0A3Q4N7L4</accession>
<evidence type="ECO:0000259" key="23">
    <source>
        <dbReference type="SMART" id="SM00079"/>
    </source>
</evidence>
<dbReference type="GO" id="GO:0015276">
    <property type="term" value="F:ligand-gated monoatomic ion channel activity"/>
    <property type="evidence" value="ECO:0007669"/>
    <property type="project" value="InterPro"/>
</dbReference>
<keyword evidence="6 22" id="KW-0406">Ion transport</keyword>
<feature type="site" description="Interaction with the cone snail toxin Con-ikot-ikot" evidence="20">
    <location>
        <position position="618"/>
    </location>
</feature>
<evidence type="ECO:0000256" key="16">
    <source>
        <dbReference type="ARBA" id="ARBA00045840"/>
    </source>
</evidence>
<reference evidence="25" key="2">
    <citation type="submission" date="2025-09" db="UniProtKB">
        <authorList>
            <consortium name="Ensembl"/>
        </authorList>
    </citation>
    <scope>IDENTIFICATION</scope>
</reference>
<feature type="binding site" evidence="19">
    <location>
        <position position="446"/>
    </location>
    <ligand>
        <name>L-glutamate</name>
        <dbReference type="ChEBI" id="CHEBI:29985"/>
    </ligand>
</feature>
<comment type="catalytic activity">
    <reaction evidence="14">
        <text>Na(+)(in) = Na(+)(out)</text>
        <dbReference type="Rhea" id="RHEA:34963"/>
        <dbReference type="ChEBI" id="CHEBI:29101"/>
    </reaction>
</comment>
<dbReference type="InterPro" id="IPR019594">
    <property type="entry name" value="Glu/Gly-bd"/>
</dbReference>
<comment type="subunit">
    <text evidence="18">Homotetramer and heterotetramer with GRIK5. Tetramers may be formed by the dimerization of dimers.</text>
</comment>
<dbReference type="FunFam" id="3.40.190.10:FF:000072">
    <property type="entry name" value="glutamate receptor ionotropic, kainate 4"/>
    <property type="match status" value="1"/>
</dbReference>
<evidence type="ECO:0000256" key="5">
    <source>
        <dbReference type="ARBA" id="ARBA00023018"/>
    </source>
</evidence>
<dbReference type="InterPro" id="IPR001508">
    <property type="entry name" value="Iono_Glu_rcpt_met"/>
</dbReference>
<evidence type="ECO:0000313" key="26">
    <source>
        <dbReference type="Proteomes" id="UP000261580"/>
    </source>
</evidence>
<dbReference type="SMART" id="SM00079">
    <property type="entry name" value="PBPe"/>
    <property type="match status" value="1"/>
</dbReference>
<evidence type="ECO:0000256" key="17">
    <source>
        <dbReference type="ARBA" id="ARBA00059880"/>
    </source>
</evidence>
<evidence type="ECO:0000259" key="24">
    <source>
        <dbReference type="SMART" id="SM00918"/>
    </source>
</evidence>
<sequence>VFLIFKVRTNNNKVRKVFNRGIFESIESGPSGAEELAFKFALNTINRNRTLLPNTTLTYDIQRINIYDSFEASRKACDQLSLGVAAIFGPSHSSSANAVQSICNALGVPHIQTKWKHQVSDNRDVFYVSLYPDFSSLSRAILDLVHFFKWKTVTVVYDDSTGLIRLQELIKAPSRYNIRLKIRQLPAETKDDLFALDVEPYRYSGVNMTGFRILNTENSQVASIIEKWSMERLQAPPKPDSGLLDGFMTTDAALMYDAVHVVAVAVQQSQQITVSSLQCNRHKPWRFGNRFMALIKEAHWDGLTGRITFNRTNGLRTDFDLDVISLKEEGLEKVLYDLYTLSVGKRWEVLLRLIPPPYFAQQEEPYVMFKKSDKPLYGNDRFEGYCIDLLRELANILGFTFEVRLVEDGKYGVQDENTGQWNGMVKELMDHKADLAVAPLTITYVREKVIDFSKPFMTLGISILYRKPNGTNPGVFSFLNPLSPDIWMYILLAYLGVSCVLFVIARFSPYEWYNPHPCNPDSDVVENNFTLLNSFWFGVGALMQQGSELMPKALSTRIVGGIWWFFTLIIISSYTANLAAFLTVERMESPIDSADDLAKQTKIEYGVVEDGASMTFFKKTKISTYDKMWEFMSSRRHSVMVKNVEEGIHRVLTSDYAFLMESTTIEFVTQRNCNLTQIGGLIDSKAYGVGTPMGSPYRDKITIAILQLQEEGKLHMMKEKWWRGNGCPEEESKEASALGVQNIGGIFIILAAGLVLSVFVAMGEFLYKSKQNAQLEKRSFCSAMVEELRVSLKCQRRLKHKPQRPIMVKTEEVINMHTFNDRRLPGKETMA</sequence>
<dbReference type="GeneTree" id="ENSGT00940000155610"/>
<dbReference type="CDD" id="cd06382">
    <property type="entry name" value="PBP1_iGluR_Kainate"/>
    <property type="match status" value="1"/>
</dbReference>
<evidence type="ECO:0000256" key="12">
    <source>
        <dbReference type="ARBA" id="ARBA00023303"/>
    </source>
</evidence>
<dbReference type="GO" id="GO:0045211">
    <property type="term" value="C:postsynaptic membrane"/>
    <property type="evidence" value="ECO:0007669"/>
    <property type="project" value="UniProtKB-SubCell"/>
</dbReference>
<dbReference type="InterPro" id="IPR028082">
    <property type="entry name" value="Peripla_BP_I"/>
</dbReference>
<dbReference type="OMA" id="QCKFRVI"/>
<keyword evidence="2 22" id="KW-1003">Cell membrane</keyword>
<dbReference type="Gene3D" id="1.10.287.70">
    <property type="match status" value="1"/>
</dbReference>
<evidence type="ECO:0000256" key="11">
    <source>
        <dbReference type="ARBA" id="ARBA00023286"/>
    </source>
</evidence>
<feature type="disulfide bond" evidence="21">
    <location>
        <begin position="673"/>
        <end position="727"/>
    </location>
</feature>
<dbReference type="Gene3D" id="3.40.50.2300">
    <property type="match status" value="4"/>
</dbReference>
<evidence type="ECO:0000256" key="20">
    <source>
        <dbReference type="PIRSR" id="PIRSR601508-2"/>
    </source>
</evidence>
<dbReference type="Ensembl" id="ENSNBRT00000029704.1">
    <property type="protein sequence ID" value="ENSNBRP00000028949.1"/>
    <property type="gene ID" value="ENSNBRG00000022048.1"/>
</dbReference>
<dbReference type="InterPro" id="IPR001320">
    <property type="entry name" value="Iontro_rcpt_C"/>
</dbReference>
<dbReference type="InterPro" id="IPR015683">
    <property type="entry name" value="Ionotropic_Glu_rcpt"/>
</dbReference>
<dbReference type="AlphaFoldDB" id="A0A3Q4N7L4"/>
<feature type="binding site" evidence="19">
    <location>
        <position position="439"/>
    </location>
    <ligand>
        <name>L-glutamate</name>
        <dbReference type="ChEBI" id="CHEBI:29985"/>
    </ligand>
</feature>
<evidence type="ECO:0000256" key="2">
    <source>
        <dbReference type="ARBA" id="ARBA00022475"/>
    </source>
</evidence>
<keyword evidence="4 22" id="KW-1133">Transmembrane helix</keyword>
<dbReference type="PANTHER" id="PTHR18966">
    <property type="entry name" value="IONOTROPIC GLUTAMATE RECEPTOR"/>
    <property type="match status" value="1"/>
</dbReference>
<dbReference type="FunFam" id="1.10.287.70:FF:000010">
    <property type="entry name" value="Putative glutamate receptor ionotropic kainate 1"/>
    <property type="match status" value="1"/>
</dbReference>
<comment type="similarity">
    <text evidence="15">Belongs to the glutamate-gated ion channel (TC 1.A.10.1) family. GRIK2 subfamily.</text>
</comment>
<protein>
    <recommendedName>
        <fullName evidence="22">Glutamate receptor</fullName>
    </recommendedName>
</protein>
<proteinExistence type="inferred from homology"/>
<evidence type="ECO:0000256" key="7">
    <source>
        <dbReference type="ARBA" id="ARBA00023136"/>
    </source>
</evidence>
<keyword evidence="26" id="KW-1185">Reference proteome</keyword>
<comment type="function">
    <text evidence="22">Receptor for glutamate that functions as a ligand-gated ion channel in the central nervous system and plays an important role in excitatory synaptic transmission. L-glutamate acts as an excitatory neurotransmitter at many synapses in the central nervous system.</text>
</comment>
<feature type="site" description="Crucial to convey clamshell closure to channel opening" evidence="20">
    <location>
        <position position="591"/>
    </location>
</feature>
<dbReference type="SUPFAM" id="SSF53850">
    <property type="entry name" value="Periplasmic binding protein-like II"/>
    <property type="match status" value="1"/>
</dbReference>
<dbReference type="STRING" id="32507.ENSNBRP00000028949"/>
<feature type="disulfide bond" evidence="21">
    <location>
        <begin position="77"/>
        <end position="279"/>
    </location>
</feature>
<keyword evidence="3 22" id="KW-0812">Transmembrane</keyword>
<dbReference type="Pfam" id="PF00060">
    <property type="entry name" value="Lig_chan"/>
    <property type="match status" value="1"/>
</dbReference>
<feature type="domain" description="Ionotropic glutamate receptor C-terminal" evidence="23">
    <location>
        <begin position="357"/>
        <end position="724"/>
    </location>
</feature>
<comment type="function">
    <text evidence="16">Independent of its ionotropic glutamate receptor activity, acts as a thermoreceptor conferring sensitivity to cold temperatures. Functions in dorsal root ganglion neurons.</text>
</comment>
<feature type="binding site" evidence="19">
    <location>
        <position position="661"/>
    </location>
    <ligand>
        <name>L-glutamate</name>
        <dbReference type="ChEBI" id="CHEBI:29985"/>
    </ligand>
</feature>
<dbReference type="GO" id="GO:0038023">
    <property type="term" value="F:signaling receptor activity"/>
    <property type="evidence" value="ECO:0007669"/>
    <property type="project" value="InterPro"/>
</dbReference>
<dbReference type="Proteomes" id="UP000261580">
    <property type="component" value="Unassembled WGS sequence"/>
</dbReference>
<comment type="function">
    <text evidence="17">Ionotropic glutamate receptor that functions as a cation-permeable ligand-gated ion channel, gated by L-glutamate and the glutamatergic agonist kainic acid. L-glutamate acts as an excitatory neurotransmitter at many synapses in the central nervous system. Binding of the excitatory neurotransmitter L-glutamate induces a conformation change, leading to the opening of the cation channel, and thereby converts the chemical signal to an electrical impulse. The receptor then desensitizes rapidly and enters a transient inactive state, characterized by the presence of bound agonist.</text>
</comment>
<keyword evidence="11 22" id="KW-1071">Ligand-gated ion channel</keyword>
<feature type="transmembrane region" description="Helical" evidence="22">
    <location>
        <begin position="743"/>
        <end position="767"/>
    </location>
</feature>
<dbReference type="PRINTS" id="PR00177">
    <property type="entry name" value="NMDARECEPTOR"/>
</dbReference>
<organism evidence="25 26">
    <name type="scientific">Neolamprologus brichardi</name>
    <name type="common">Fairy cichlid</name>
    <name type="synonym">Lamprologus brichardi</name>
    <dbReference type="NCBI Taxonomy" id="32507"/>
    <lineage>
        <taxon>Eukaryota</taxon>
        <taxon>Metazoa</taxon>
        <taxon>Chordata</taxon>
        <taxon>Craniata</taxon>
        <taxon>Vertebrata</taxon>
        <taxon>Euteleostomi</taxon>
        <taxon>Actinopterygii</taxon>
        <taxon>Neopterygii</taxon>
        <taxon>Teleostei</taxon>
        <taxon>Neoteleostei</taxon>
        <taxon>Acanthomorphata</taxon>
        <taxon>Ovalentaria</taxon>
        <taxon>Cichlomorphae</taxon>
        <taxon>Cichliformes</taxon>
        <taxon>Cichlidae</taxon>
        <taxon>African cichlids</taxon>
        <taxon>Pseudocrenilabrinae</taxon>
        <taxon>Lamprologini</taxon>
        <taxon>Neolamprologus</taxon>
    </lineage>
</organism>
<evidence type="ECO:0000256" key="13">
    <source>
        <dbReference type="ARBA" id="ARBA00034104"/>
    </source>
</evidence>
<evidence type="ECO:0000313" key="25">
    <source>
        <dbReference type="Ensembl" id="ENSNBRP00000028949.1"/>
    </source>
</evidence>
<dbReference type="SUPFAM" id="SSF53822">
    <property type="entry name" value="Periplasmic binding protein-like I"/>
    <property type="match status" value="1"/>
</dbReference>